<evidence type="ECO:0008006" key="5">
    <source>
        <dbReference type="Google" id="ProtNLM"/>
    </source>
</evidence>
<accession>A0AAV3QE44</accession>
<keyword evidence="1" id="KW-0677">Repeat</keyword>
<evidence type="ECO:0000313" key="4">
    <source>
        <dbReference type="Proteomes" id="UP001454036"/>
    </source>
</evidence>
<feature type="repeat" description="PPR" evidence="2">
    <location>
        <begin position="281"/>
        <end position="315"/>
    </location>
</feature>
<dbReference type="AlphaFoldDB" id="A0AAV3QE44"/>
<sequence>MLIHIQHIKCLMKFLTEIHLTCKTSSFSSPSSKHFPFSTISPPELNDPIITNSVSILKHHRSKSRWSHLRTTTPPTGFTPSQVSQITLQLRNSPHLAFRFFHFTLQHSLSDHTISTYATIIHVLSRSRHKFKAQEIIQAAFRKFPTQIKIHPIFETLVKTYRACDSAPFVFDLLVKACIESKRVDQAVEIVRMLRCKNVYPSIGTCNDLIELMVKSRGCFAAYDVYREIFRLGEEIVVRNRKVIPNANTFNAIMVGFYREALVEKVEEVWAEMERVECEPDAYSYSIVMAAYCDDGRMEDAIKVWEGMESKGVRQDVVTYNTLIGGFCSVGEMERAEELFQNMVMSGLGSTCVSFEHLMKGYCKVGNVDSALLLYKDMSNKGLKPESSSVDEFITLLCDKNEMLKALQYMRVARKKHDYNPSKKSYELVIEGLCAKGKVDDALKLQVDMVAQGYEPDSKIYDVFIHGYMVQGNQEMAQKLRRESFRSID</sequence>
<dbReference type="Pfam" id="PF13041">
    <property type="entry name" value="PPR_2"/>
    <property type="match status" value="3"/>
</dbReference>
<dbReference type="PANTHER" id="PTHR47942:SF14">
    <property type="entry name" value="PENTACOTRIPEPTIDE-REPEAT REGION OF PRORP DOMAIN-CONTAINING PROTEIN"/>
    <property type="match status" value="1"/>
</dbReference>
<dbReference type="InterPro" id="IPR051222">
    <property type="entry name" value="PPR/CCM1_RNA-binding"/>
</dbReference>
<dbReference type="EMBL" id="BAABME010004436">
    <property type="protein sequence ID" value="GAA0162370.1"/>
    <property type="molecule type" value="Genomic_DNA"/>
</dbReference>
<comment type="caution">
    <text evidence="3">The sequence shown here is derived from an EMBL/GenBank/DDBJ whole genome shotgun (WGS) entry which is preliminary data.</text>
</comment>
<feature type="repeat" description="PPR" evidence="2">
    <location>
        <begin position="351"/>
        <end position="385"/>
    </location>
</feature>
<name>A0AAV3QE44_LITER</name>
<keyword evidence="4" id="KW-1185">Reference proteome</keyword>
<dbReference type="Gene3D" id="1.25.40.10">
    <property type="entry name" value="Tetratricopeptide repeat domain"/>
    <property type="match status" value="4"/>
</dbReference>
<dbReference type="InterPro" id="IPR002885">
    <property type="entry name" value="PPR_rpt"/>
</dbReference>
<feature type="repeat" description="PPR" evidence="2">
    <location>
        <begin position="422"/>
        <end position="456"/>
    </location>
</feature>
<dbReference type="PANTHER" id="PTHR47942">
    <property type="entry name" value="TETRATRICOPEPTIDE REPEAT (TPR)-LIKE SUPERFAMILY PROTEIN-RELATED"/>
    <property type="match status" value="1"/>
</dbReference>
<dbReference type="PROSITE" id="PS51375">
    <property type="entry name" value="PPR"/>
    <property type="match status" value="5"/>
</dbReference>
<feature type="repeat" description="PPR" evidence="2">
    <location>
        <begin position="316"/>
        <end position="350"/>
    </location>
</feature>
<proteinExistence type="predicted"/>
<feature type="repeat" description="PPR" evidence="2">
    <location>
        <begin position="246"/>
        <end position="280"/>
    </location>
</feature>
<organism evidence="3 4">
    <name type="scientific">Lithospermum erythrorhizon</name>
    <name type="common">Purple gromwell</name>
    <name type="synonym">Lithospermum officinale var. erythrorhizon</name>
    <dbReference type="NCBI Taxonomy" id="34254"/>
    <lineage>
        <taxon>Eukaryota</taxon>
        <taxon>Viridiplantae</taxon>
        <taxon>Streptophyta</taxon>
        <taxon>Embryophyta</taxon>
        <taxon>Tracheophyta</taxon>
        <taxon>Spermatophyta</taxon>
        <taxon>Magnoliopsida</taxon>
        <taxon>eudicotyledons</taxon>
        <taxon>Gunneridae</taxon>
        <taxon>Pentapetalae</taxon>
        <taxon>asterids</taxon>
        <taxon>lamiids</taxon>
        <taxon>Boraginales</taxon>
        <taxon>Boraginaceae</taxon>
        <taxon>Boraginoideae</taxon>
        <taxon>Lithospermeae</taxon>
        <taxon>Lithospermum</taxon>
    </lineage>
</organism>
<evidence type="ECO:0000256" key="1">
    <source>
        <dbReference type="ARBA" id="ARBA00022737"/>
    </source>
</evidence>
<evidence type="ECO:0000313" key="3">
    <source>
        <dbReference type="EMBL" id="GAA0162370.1"/>
    </source>
</evidence>
<reference evidence="3 4" key="1">
    <citation type="submission" date="2024-01" db="EMBL/GenBank/DDBJ databases">
        <title>The complete chloroplast genome sequence of Lithospermum erythrorhizon: insights into the phylogenetic relationship among Boraginaceae species and the maternal lineages of purple gromwells.</title>
        <authorList>
            <person name="Okada T."/>
            <person name="Watanabe K."/>
        </authorList>
    </citation>
    <scope>NUCLEOTIDE SEQUENCE [LARGE SCALE GENOMIC DNA]</scope>
</reference>
<dbReference type="NCBIfam" id="TIGR00756">
    <property type="entry name" value="PPR"/>
    <property type="match status" value="5"/>
</dbReference>
<dbReference type="Pfam" id="PF12854">
    <property type="entry name" value="PPR_1"/>
    <property type="match status" value="1"/>
</dbReference>
<evidence type="ECO:0000256" key="2">
    <source>
        <dbReference type="PROSITE-ProRule" id="PRU00708"/>
    </source>
</evidence>
<gene>
    <name evidence="3" type="ORF">LIER_18475</name>
</gene>
<protein>
    <recommendedName>
        <fullName evidence="5">Pentatricopeptide repeat-containing protein</fullName>
    </recommendedName>
</protein>
<dbReference type="InterPro" id="IPR011990">
    <property type="entry name" value="TPR-like_helical_dom_sf"/>
</dbReference>
<dbReference type="Proteomes" id="UP001454036">
    <property type="component" value="Unassembled WGS sequence"/>
</dbReference>